<evidence type="ECO:0000256" key="1">
    <source>
        <dbReference type="ARBA" id="ARBA00023242"/>
    </source>
</evidence>
<dbReference type="Proteomes" id="UP000054321">
    <property type="component" value="Unassembled WGS sequence"/>
</dbReference>
<evidence type="ECO:0000256" key="2">
    <source>
        <dbReference type="SAM" id="MobiDB-lite"/>
    </source>
</evidence>
<protein>
    <recommendedName>
        <fullName evidence="5">Zn(2)-C6 fungal-type domain-containing protein</fullName>
    </recommendedName>
</protein>
<reference evidence="4" key="2">
    <citation type="submission" date="2015-01" db="EMBL/GenBank/DDBJ databases">
        <title>Evolutionary Origins and Diversification of the Mycorrhizal Mutualists.</title>
        <authorList>
            <consortium name="DOE Joint Genome Institute"/>
            <consortium name="Mycorrhizal Genomics Consortium"/>
            <person name="Kohler A."/>
            <person name="Kuo A."/>
            <person name="Nagy L.G."/>
            <person name="Floudas D."/>
            <person name="Copeland A."/>
            <person name="Barry K.W."/>
            <person name="Cichocki N."/>
            <person name="Veneault-Fourrey C."/>
            <person name="LaButti K."/>
            <person name="Lindquist E.A."/>
            <person name="Lipzen A."/>
            <person name="Lundell T."/>
            <person name="Morin E."/>
            <person name="Murat C."/>
            <person name="Riley R."/>
            <person name="Ohm R."/>
            <person name="Sun H."/>
            <person name="Tunlid A."/>
            <person name="Henrissat B."/>
            <person name="Grigoriev I.V."/>
            <person name="Hibbett D.S."/>
            <person name="Martin F."/>
        </authorList>
    </citation>
    <scope>NUCLEOTIDE SEQUENCE [LARGE SCALE GENOMIC DNA]</scope>
    <source>
        <strain evidence="4">Zn</strain>
    </source>
</reference>
<keyword evidence="4" id="KW-1185">Reference proteome</keyword>
<dbReference type="HOGENOM" id="CLU_043567_1_0_1"/>
<proteinExistence type="predicted"/>
<dbReference type="GO" id="GO:0000981">
    <property type="term" value="F:DNA-binding transcription factor activity, RNA polymerase II-specific"/>
    <property type="evidence" value="ECO:0007669"/>
    <property type="project" value="InterPro"/>
</dbReference>
<dbReference type="InterPro" id="IPR053178">
    <property type="entry name" value="Osmoadaptation_assoc"/>
</dbReference>
<dbReference type="InterPro" id="IPR001138">
    <property type="entry name" value="Zn2Cys6_DnaBD"/>
</dbReference>
<name>A0A0C3GAM5_OIDMZ</name>
<dbReference type="PANTHER" id="PTHR38111">
    <property type="entry name" value="ZN(2)-C6 FUNGAL-TYPE DOMAIN-CONTAINING PROTEIN-RELATED"/>
    <property type="match status" value="1"/>
</dbReference>
<dbReference type="AlphaFoldDB" id="A0A0C3GAM5"/>
<dbReference type="GO" id="GO:0008270">
    <property type="term" value="F:zinc ion binding"/>
    <property type="evidence" value="ECO:0007669"/>
    <property type="project" value="InterPro"/>
</dbReference>
<reference evidence="3 4" key="1">
    <citation type="submission" date="2014-04" db="EMBL/GenBank/DDBJ databases">
        <authorList>
            <consortium name="DOE Joint Genome Institute"/>
            <person name="Kuo A."/>
            <person name="Martino E."/>
            <person name="Perotto S."/>
            <person name="Kohler A."/>
            <person name="Nagy L.G."/>
            <person name="Floudas D."/>
            <person name="Copeland A."/>
            <person name="Barry K.W."/>
            <person name="Cichocki N."/>
            <person name="Veneault-Fourrey C."/>
            <person name="LaButti K."/>
            <person name="Lindquist E.A."/>
            <person name="Lipzen A."/>
            <person name="Lundell T."/>
            <person name="Morin E."/>
            <person name="Murat C."/>
            <person name="Sun H."/>
            <person name="Tunlid A."/>
            <person name="Henrissat B."/>
            <person name="Grigoriev I.V."/>
            <person name="Hibbett D.S."/>
            <person name="Martin F."/>
            <person name="Nordberg H.P."/>
            <person name="Cantor M.N."/>
            <person name="Hua S.X."/>
        </authorList>
    </citation>
    <scope>NUCLEOTIDE SEQUENCE [LARGE SCALE GENOMIC DNA]</scope>
    <source>
        <strain evidence="3 4">Zn</strain>
    </source>
</reference>
<organism evidence="3 4">
    <name type="scientific">Oidiodendron maius (strain Zn)</name>
    <dbReference type="NCBI Taxonomy" id="913774"/>
    <lineage>
        <taxon>Eukaryota</taxon>
        <taxon>Fungi</taxon>
        <taxon>Dikarya</taxon>
        <taxon>Ascomycota</taxon>
        <taxon>Pezizomycotina</taxon>
        <taxon>Leotiomycetes</taxon>
        <taxon>Leotiomycetes incertae sedis</taxon>
        <taxon>Myxotrichaceae</taxon>
        <taxon>Oidiodendron</taxon>
    </lineage>
</organism>
<dbReference type="Pfam" id="PF11951">
    <property type="entry name" value="Fungal_trans_2"/>
    <property type="match status" value="1"/>
</dbReference>
<dbReference type="InterPro" id="IPR021858">
    <property type="entry name" value="Fun_TF"/>
</dbReference>
<keyword evidence="1" id="KW-0539">Nucleus</keyword>
<evidence type="ECO:0008006" key="5">
    <source>
        <dbReference type="Google" id="ProtNLM"/>
    </source>
</evidence>
<dbReference type="InParanoid" id="A0A0C3GAM5"/>
<evidence type="ECO:0000313" key="4">
    <source>
        <dbReference type="Proteomes" id="UP000054321"/>
    </source>
</evidence>
<dbReference type="CDD" id="cd00067">
    <property type="entry name" value="GAL4"/>
    <property type="match status" value="1"/>
</dbReference>
<sequence length="543" mass="59946">MVGVAGRSKACSRCRERKIKVGIDMTPCDPPPDGAGLSDCTVSSNALAQCDLRLPQCSQCRRSERHCPGPRRGALFLNAAAVQQRPGSEPISLSLITYPTIATTAKEQQISRHPAQGGHINESNSASIPSISPQSAISDRHHVGDFSESREVGFHCLLPPNPQPSRATIFEQLFVSHFIESFGGNRKLRNSPFWVTKLPAILASSETADTTGHCIRATTAMFYGNLTGSVSIQNEAYKWYGKAVQSLRTLIEQSYIAQGEHTARLAEDVICAPVMLYHFEVMTNMASEAWMQHIDAAAMMLGKLGPEKCRSGLAHQFFLTVFIYMTTTRIQPHEFASHDWMTIPLEGALENPFDRLINILLSHLLQLSMSDENTYQKHHILFKAQSQANSDALALISALDAWQLRFMYRMSRGNGRKEAGLNMTCDDTGDFPHPPPSPFEVSFLDVPTAAFISLYHAASIKAFLHLSLISGAANLYEDRMEQHAQVVISASTFIATCANASLGGGSMLLIFFPLKVVSLWSPSICQRNYALRCIHSWCRQSRV</sequence>
<feature type="region of interest" description="Disordered" evidence="2">
    <location>
        <begin position="115"/>
        <end position="138"/>
    </location>
</feature>
<gene>
    <name evidence="3" type="ORF">OIDMADRAFT_35902</name>
</gene>
<accession>A0A0C3GAM5</accession>
<dbReference type="PANTHER" id="PTHR38111:SF11">
    <property type="entry name" value="TRANSCRIPTION FACTOR DOMAIN-CONTAINING PROTEIN-RELATED"/>
    <property type="match status" value="1"/>
</dbReference>
<dbReference type="OrthoDB" id="3525185at2759"/>
<dbReference type="EMBL" id="KN832897">
    <property type="protein sequence ID" value="KIM93245.1"/>
    <property type="molecule type" value="Genomic_DNA"/>
</dbReference>
<feature type="compositionally biased region" description="Low complexity" evidence="2">
    <location>
        <begin position="120"/>
        <end position="137"/>
    </location>
</feature>
<evidence type="ECO:0000313" key="3">
    <source>
        <dbReference type="EMBL" id="KIM93245.1"/>
    </source>
</evidence>